<dbReference type="InterPro" id="IPR008984">
    <property type="entry name" value="SMAD_FHA_dom_sf"/>
</dbReference>
<dbReference type="CDD" id="cd00059">
    <property type="entry name" value="FH_FOX"/>
    <property type="match status" value="1"/>
</dbReference>
<dbReference type="SUPFAM" id="SSF49879">
    <property type="entry name" value="SMAD/FHA domain"/>
    <property type="match status" value="1"/>
</dbReference>
<dbReference type="PROSITE" id="PS00658">
    <property type="entry name" value="FORK_HEAD_2"/>
    <property type="match status" value="1"/>
</dbReference>
<evidence type="ECO:0000313" key="11">
    <source>
        <dbReference type="Proteomes" id="UP000769528"/>
    </source>
</evidence>
<feature type="compositionally biased region" description="Polar residues" evidence="7">
    <location>
        <begin position="380"/>
        <end position="400"/>
    </location>
</feature>
<evidence type="ECO:0000256" key="1">
    <source>
        <dbReference type="ARBA" id="ARBA00004123"/>
    </source>
</evidence>
<dbReference type="PANTHER" id="PTHR45881:SF1">
    <property type="entry name" value="FORK HEAD PROTEIN HOMOLOG 2"/>
    <property type="match status" value="1"/>
</dbReference>
<comment type="subcellular location">
    <subcellularLocation>
        <location evidence="1 6">Nucleus</location>
    </subcellularLocation>
</comment>
<feature type="compositionally biased region" description="Polar residues" evidence="7">
    <location>
        <begin position="703"/>
        <end position="727"/>
    </location>
</feature>
<dbReference type="InterPro" id="IPR000253">
    <property type="entry name" value="FHA_dom"/>
</dbReference>
<organism evidence="10 11">
    <name type="scientific">Wickerhamomyces mucosus</name>
    <dbReference type="NCBI Taxonomy" id="1378264"/>
    <lineage>
        <taxon>Eukaryota</taxon>
        <taxon>Fungi</taxon>
        <taxon>Dikarya</taxon>
        <taxon>Ascomycota</taxon>
        <taxon>Saccharomycotina</taxon>
        <taxon>Saccharomycetes</taxon>
        <taxon>Phaffomycetales</taxon>
        <taxon>Wickerhamomycetaceae</taxon>
        <taxon>Wickerhamomyces</taxon>
    </lineage>
</organism>
<dbReference type="Gene3D" id="2.60.200.20">
    <property type="match status" value="1"/>
</dbReference>
<sequence>MNENSRKRSADQMETVISVLAIPESKTTVSEIFSNDKNQATEVQAYAKIAGNNWTYYVKSLSILIGRNTEVQNTHTEDGKDSIHIDLGPAKVVSRQHASINYNLETRIWQLVVWGRNGAKVDGMKVTCGPHAVPTPLHSGSVIDIGGTQMMFILPESTPEIAQEVLNTLGSKLPKPKAKKTAASYLPHSLANTNIKVDINTGNFNGPNGSLNNRNDGFITGNNLSTLKGFQMFSKEQANSNDFASGLNASGIDNDLSKDDSRDIKPPYSYATMITQAILSNTEGVLSLSEIYDWIARHYAFYRFSKSGWQNSIRHNLSLNKAFEKVPRRANEPGKGMKWQISESYRSEFLKKFQSGSLSKVRRGSSVSRQLQLHLATHNDLPQSQKGNISSAPQSNISTPVHQSYVPINHNQFQYPTQHSNPQFKQTQKPLEIVNSNSHDSMNFLAQSAQINPPNSNQRPQQPVQNFSYNQLPPLQPQSHQQHNHATNQEFLHSRAVSNESNNQFQEYAVSQNNSQQQLHPHSQPLHSGLPNPPSLHREQNFHENTKEKHSIRPITQDSSISTDRTEILKPSSSQQQQQVPPSSAPNPATSQSLPRQKQQEQQQQHQQEQPHDHNSNEQEQQHFSSPTKQESNARSLKTTPPPQKLQKPYFHNNNNNANDTTAETKDSNFELGMITSPTKSFSISAVEAYTPERGTRKKSDQQSHPGGQGLQSSPALWNFVQFSTPLQGGEKNGSPTKNHPNYLPDSPLHLKQKENIGDLRNIDLAKGFKK</sequence>
<feature type="DNA-binding region" description="Fork-head" evidence="6">
    <location>
        <begin position="265"/>
        <end position="363"/>
    </location>
</feature>
<keyword evidence="3 6" id="KW-0238">DNA-binding</keyword>
<evidence type="ECO:0000256" key="7">
    <source>
        <dbReference type="SAM" id="MobiDB-lite"/>
    </source>
</evidence>
<feature type="region of interest" description="Disordered" evidence="7">
    <location>
        <begin position="510"/>
        <end position="664"/>
    </location>
</feature>
<accession>A0A9P8TG47</accession>
<dbReference type="GO" id="GO:2000221">
    <property type="term" value="P:negative regulation of pseudohyphal growth"/>
    <property type="evidence" value="ECO:0007669"/>
    <property type="project" value="UniProtKB-ARBA"/>
</dbReference>
<keyword evidence="11" id="KW-1185">Reference proteome</keyword>
<dbReference type="InterPro" id="IPR030456">
    <property type="entry name" value="TF_fork_head_CS_2"/>
</dbReference>
<feature type="region of interest" description="Disordered" evidence="7">
    <location>
        <begin position="693"/>
        <end position="755"/>
    </location>
</feature>
<dbReference type="CDD" id="cd22701">
    <property type="entry name" value="FHA_FKH1-like"/>
    <property type="match status" value="1"/>
</dbReference>
<feature type="compositionally biased region" description="Basic and acidic residues" evidence="7">
    <location>
        <begin position="536"/>
        <end position="551"/>
    </location>
</feature>
<feature type="compositionally biased region" description="Polar residues" evidence="7">
    <location>
        <begin position="554"/>
        <end position="563"/>
    </location>
</feature>
<dbReference type="EMBL" id="JAEUBF010000506">
    <property type="protein sequence ID" value="KAH3677611.1"/>
    <property type="molecule type" value="Genomic_DNA"/>
</dbReference>
<dbReference type="GO" id="GO:0000978">
    <property type="term" value="F:RNA polymerase II cis-regulatory region sequence-specific DNA binding"/>
    <property type="evidence" value="ECO:0007669"/>
    <property type="project" value="TreeGrafter"/>
</dbReference>
<dbReference type="PANTHER" id="PTHR45881">
    <property type="entry name" value="CHECKPOINT SUPPRESSOR 1-LIKE, ISOFORM A-RELATED"/>
    <property type="match status" value="1"/>
</dbReference>
<feature type="compositionally biased region" description="Polar residues" evidence="7">
    <location>
        <begin position="622"/>
        <end position="636"/>
    </location>
</feature>
<dbReference type="Gene3D" id="1.10.10.10">
    <property type="entry name" value="Winged helix-like DNA-binding domain superfamily/Winged helix DNA-binding domain"/>
    <property type="match status" value="1"/>
</dbReference>
<dbReference type="Pfam" id="PF00250">
    <property type="entry name" value="Forkhead"/>
    <property type="match status" value="1"/>
</dbReference>
<proteinExistence type="predicted"/>
<dbReference type="GO" id="GO:0005634">
    <property type="term" value="C:nucleus"/>
    <property type="evidence" value="ECO:0007669"/>
    <property type="project" value="UniProtKB-SubCell"/>
</dbReference>
<reference evidence="10" key="1">
    <citation type="journal article" date="2021" name="Open Biol.">
        <title>Shared evolutionary footprints suggest mitochondrial oxidative damage underlies multiple complex I losses in fungi.</title>
        <authorList>
            <person name="Schikora-Tamarit M.A."/>
            <person name="Marcet-Houben M."/>
            <person name="Nosek J."/>
            <person name="Gabaldon T."/>
        </authorList>
    </citation>
    <scope>NUCLEOTIDE SEQUENCE</scope>
    <source>
        <strain evidence="10">CBS6341</strain>
    </source>
</reference>
<evidence type="ECO:0000313" key="10">
    <source>
        <dbReference type="EMBL" id="KAH3677611.1"/>
    </source>
</evidence>
<dbReference type="InterPro" id="IPR001766">
    <property type="entry name" value="Fork_head_dom"/>
</dbReference>
<evidence type="ECO:0000259" key="9">
    <source>
        <dbReference type="PROSITE" id="PS50039"/>
    </source>
</evidence>
<evidence type="ECO:0000259" key="8">
    <source>
        <dbReference type="PROSITE" id="PS50006"/>
    </source>
</evidence>
<feature type="domain" description="Fork-head" evidence="9">
    <location>
        <begin position="265"/>
        <end position="363"/>
    </location>
</feature>
<evidence type="ECO:0000256" key="4">
    <source>
        <dbReference type="ARBA" id="ARBA00023163"/>
    </source>
</evidence>
<dbReference type="GO" id="GO:0000981">
    <property type="term" value="F:DNA-binding transcription factor activity, RNA polymerase II-specific"/>
    <property type="evidence" value="ECO:0007669"/>
    <property type="project" value="TreeGrafter"/>
</dbReference>
<feature type="region of interest" description="Disordered" evidence="7">
    <location>
        <begin position="450"/>
        <end position="487"/>
    </location>
</feature>
<evidence type="ECO:0000256" key="5">
    <source>
        <dbReference type="ARBA" id="ARBA00023242"/>
    </source>
</evidence>
<dbReference type="InterPro" id="IPR036388">
    <property type="entry name" value="WH-like_DNA-bd_sf"/>
</dbReference>
<evidence type="ECO:0000256" key="2">
    <source>
        <dbReference type="ARBA" id="ARBA00023015"/>
    </source>
</evidence>
<dbReference type="SMART" id="SM00339">
    <property type="entry name" value="FH"/>
    <property type="match status" value="1"/>
</dbReference>
<feature type="compositionally biased region" description="Low complexity" evidence="7">
    <location>
        <begin position="645"/>
        <end position="659"/>
    </location>
</feature>
<feature type="region of interest" description="Disordered" evidence="7">
    <location>
        <begin position="377"/>
        <end position="400"/>
    </location>
</feature>
<feature type="compositionally biased region" description="Basic and acidic residues" evidence="7">
    <location>
        <begin position="609"/>
        <end position="621"/>
    </location>
</feature>
<dbReference type="Pfam" id="PF00498">
    <property type="entry name" value="FHA"/>
    <property type="match status" value="1"/>
</dbReference>
<protein>
    <submittedName>
        <fullName evidence="10">Uncharacterized protein</fullName>
    </submittedName>
</protein>
<dbReference type="FunFam" id="1.10.10.10:FF:000030">
    <property type="entry name" value="Forkhead box protein K2"/>
    <property type="match status" value="1"/>
</dbReference>
<dbReference type="SUPFAM" id="SSF46785">
    <property type="entry name" value="Winged helix' DNA-binding domain"/>
    <property type="match status" value="1"/>
</dbReference>
<evidence type="ECO:0000256" key="3">
    <source>
        <dbReference type="ARBA" id="ARBA00023125"/>
    </source>
</evidence>
<feature type="compositionally biased region" description="Low complexity" evidence="7">
    <location>
        <begin position="571"/>
        <end position="588"/>
    </location>
</feature>
<dbReference type="PRINTS" id="PR00053">
    <property type="entry name" value="FORKHEAD"/>
</dbReference>
<keyword evidence="4" id="KW-0804">Transcription</keyword>
<keyword evidence="5 6" id="KW-0539">Nucleus</keyword>
<dbReference type="PROSITE" id="PS00657">
    <property type="entry name" value="FORK_HEAD_1"/>
    <property type="match status" value="1"/>
</dbReference>
<comment type="caution">
    <text evidence="10">The sequence shown here is derived from an EMBL/GenBank/DDBJ whole genome shotgun (WGS) entry which is preliminary data.</text>
</comment>
<dbReference type="InterPro" id="IPR036390">
    <property type="entry name" value="WH_DNA-bd_sf"/>
</dbReference>
<evidence type="ECO:0000256" key="6">
    <source>
        <dbReference type="PROSITE-ProRule" id="PRU00089"/>
    </source>
</evidence>
<keyword evidence="2" id="KW-0805">Transcription regulation</keyword>
<dbReference type="OrthoDB" id="5954824at2759"/>
<feature type="domain" description="FHA" evidence="8">
    <location>
        <begin position="63"/>
        <end position="126"/>
    </location>
</feature>
<feature type="compositionally biased region" description="Low complexity" evidence="7">
    <location>
        <begin position="511"/>
        <end position="528"/>
    </location>
</feature>
<dbReference type="Proteomes" id="UP000769528">
    <property type="component" value="Unassembled WGS sequence"/>
</dbReference>
<name>A0A9P8TG47_9ASCO</name>
<feature type="compositionally biased region" description="Low complexity" evidence="7">
    <location>
        <begin position="452"/>
        <end position="485"/>
    </location>
</feature>
<reference evidence="10" key="2">
    <citation type="submission" date="2021-01" db="EMBL/GenBank/DDBJ databases">
        <authorList>
            <person name="Schikora-Tamarit M.A."/>
        </authorList>
    </citation>
    <scope>NUCLEOTIDE SEQUENCE</scope>
    <source>
        <strain evidence="10">CBS6341</strain>
    </source>
</reference>
<dbReference type="AlphaFoldDB" id="A0A9P8TG47"/>
<dbReference type="PROSITE" id="PS50006">
    <property type="entry name" value="FHA_DOMAIN"/>
    <property type="match status" value="1"/>
</dbReference>
<dbReference type="PROSITE" id="PS50039">
    <property type="entry name" value="FORK_HEAD_3"/>
    <property type="match status" value="1"/>
</dbReference>
<gene>
    <name evidence="10" type="ORF">WICMUC_001714</name>
</gene>
<dbReference type="InterPro" id="IPR018122">
    <property type="entry name" value="TF_fork_head_CS_1"/>
</dbReference>